<dbReference type="Pfam" id="PF01569">
    <property type="entry name" value="PAP2"/>
    <property type="match status" value="1"/>
</dbReference>
<feature type="transmembrane region" description="Helical" evidence="1">
    <location>
        <begin position="54"/>
        <end position="73"/>
    </location>
</feature>
<dbReference type="PANTHER" id="PTHR14969">
    <property type="entry name" value="SPHINGOSINE-1-PHOSPHATE PHOSPHOHYDROLASE"/>
    <property type="match status" value="1"/>
</dbReference>
<evidence type="ECO:0000259" key="2">
    <source>
        <dbReference type="SMART" id="SM00014"/>
    </source>
</evidence>
<sequence length="159" mass="18820">MDNDIELNIIKFIQNGVNNELFIKMMQLISIPFHFKIFIIIIFILFLYNKLTKNQIYLLLISQIIIFIIKINVRRERPFIVYKNVELLENMTYDKFSFPSGHTFNAFLLSYLLTKNLSINLLFIPLIVGFSRIYLGVHYPTDVFGSFILAKIILKLNNY</sequence>
<dbReference type="InterPro" id="IPR000326">
    <property type="entry name" value="PAP2/HPO"/>
</dbReference>
<proteinExistence type="predicted"/>
<feature type="domain" description="Phosphatidic acid phosphatase type 2/haloperoxidase" evidence="2">
    <location>
        <begin position="54"/>
        <end position="158"/>
    </location>
</feature>
<dbReference type="AlphaFoldDB" id="A0A6C0EFM1"/>
<protein>
    <recommendedName>
        <fullName evidence="2">Phosphatidic acid phosphatase type 2/haloperoxidase domain-containing protein</fullName>
    </recommendedName>
</protein>
<reference evidence="3" key="1">
    <citation type="journal article" date="2020" name="Nature">
        <title>Giant virus diversity and host interactions through global metagenomics.</title>
        <authorList>
            <person name="Schulz F."/>
            <person name="Roux S."/>
            <person name="Paez-Espino D."/>
            <person name="Jungbluth S."/>
            <person name="Walsh D.A."/>
            <person name="Denef V.J."/>
            <person name="McMahon K.D."/>
            <person name="Konstantinidis K.T."/>
            <person name="Eloe-Fadrosh E.A."/>
            <person name="Kyrpides N.C."/>
            <person name="Woyke T."/>
        </authorList>
    </citation>
    <scope>NUCLEOTIDE SEQUENCE</scope>
    <source>
        <strain evidence="3">GVMAG-M-3300023179-2</strain>
    </source>
</reference>
<feature type="transmembrane region" description="Helical" evidence="1">
    <location>
        <begin position="117"/>
        <end position="135"/>
    </location>
</feature>
<dbReference type="PANTHER" id="PTHR14969:SF13">
    <property type="entry name" value="AT30094P"/>
    <property type="match status" value="1"/>
</dbReference>
<evidence type="ECO:0000313" key="3">
    <source>
        <dbReference type="EMBL" id="QHT27059.1"/>
    </source>
</evidence>
<accession>A0A6C0EFM1</accession>
<organism evidence="3">
    <name type="scientific">viral metagenome</name>
    <dbReference type="NCBI Taxonomy" id="1070528"/>
    <lineage>
        <taxon>unclassified sequences</taxon>
        <taxon>metagenomes</taxon>
        <taxon>organismal metagenomes</taxon>
    </lineage>
</organism>
<dbReference type="SMART" id="SM00014">
    <property type="entry name" value="acidPPc"/>
    <property type="match status" value="1"/>
</dbReference>
<keyword evidence="1" id="KW-0472">Membrane</keyword>
<evidence type="ECO:0000256" key="1">
    <source>
        <dbReference type="SAM" id="Phobius"/>
    </source>
</evidence>
<dbReference type="EMBL" id="MN739809">
    <property type="protein sequence ID" value="QHT27059.1"/>
    <property type="molecule type" value="Genomic_DNA"/>
</dbReference>
<dbReference type="SUPFAM" id="SSF48317">
    <property type="entry name" value="Acid phosphatase/Vanadium-dependent haloperoxidase"/>
    <property type="match status" value="1"/>
</dbReference>
<dbReference type="CDD" id="cd01610">
    <property type="entry name" value="PAP2_like"/>
    <property type="match status" value="1"/>
</dbReference>
<dbReference type="Gene3D" id="1.20.144.10">
    <property type="entry name" value="Phosphatidic acid phosphatase type 2/haloperoxidase"/>
    <property type="match status" value="1"/>
</dbReference>
<keyword evidence="1" id="KW-0812">Transmembrane</keyword>
<dbReference type="GO" id="GO:0042392">
    <property type="term" value="F:sphingosine-1-phosphate phosphatase activity"/>
    <property type="evidence" value="ECO:0007669"/>
    <property type="project" value="TreeGrafter"/>
</dbReference>
<name>A0A6C0EFM1_9ZZZZ</name>
<keyword evidence="1" id="KW-1133">Transmembrane helix</keyword>
<dbReference type="InterPro" id="IPR036938">
    <property type="entry name" value="PAP2/HPO_sf"/>
</dbReference>
<feature type="transmembrane region" description="Helical" evidence="1">
    <location>
        <begin position="28"/>
        <end position="48"/>
    </location>
</feature>